<comment type="caution">
    <text evidence="4">The sequence shown here is derived from an EMBL/GenBank/DDBJ whole genome shotgun (WGS) entry which is preliminary data.</text>
</comment>
<dbReference type="EMBL" id="JARJCW010000035">
    <property type="protein sequence ID" value="KAJ7207860.1"/>
    <property type="molecule type" value="Genomic_DNA"/>
</dbReference>
<feature type="compositionally biased region" description="Polar residues" evidence="2">
    <location>
        <begin position="35"/>
        <end position="45"/>
    </location>
</feature>
<evidence type="ECO:0000256" key="2">
    <source>
        <dbReference type="SAM" id="MobiDB-lite"/>
    </source>
</evidence>
<evidence type="ECO:0000259" key="3">
    <source>
        <dbReference type="PROSITE" id="PS50103"/>
    </source>
</evidence>
<evidence type="ECO:0000313" key="5">
    <source>
        <dbReference type="Proteomes" id="UP001219525"/>
    </source>
</evidence>
<dbReference type="GO" id="GO:0008270">
    <property type="term" value="F:zinc ion binding"/>
    <property type="evidence" value="ECO:0007669"/>
    <property type="project" value="UniProtKB-KW"/>
</dbReference>
<keyword evidence="5" id="KW-1185">Reference proteome</keyword>
<evidence type="ECO:0000256" key="1">
    <source>
        <dbReference type="PROSITE-ProRule" id="PRU00723"/>
    </source>
</evidence>
<dbReference type="Proteomes" id="UP001219525">
    <property type="component" value="Unassembled WGS sequence"/>
</dbReference>
<keyword evidence="1" id="KW-0862">Zinc</keyword>
<name>A0AAD6VEX0_9AGAR</name>
<feature type="compositionally biased region" description="Basic residues" evidence="2">
    <location>
        <begin position="61"/>
        <end position="71"/>
    </location>
</feature>
<protein>
    <recommendedName>
        <fullName evidence="3">C3H1-type domain-containing protein</fullName>
    </recommendedName>
</protein>
<dbReference type="AlphaFoldDB" id="A0AAD6VEX0"/>
<evidence type="ECO:0000313" key="4">
    <source>
        <dbReference type="EMBL" id="KAJ7207860.1"/>
    </source>
</evidence>
<gene>
    <name evidence="4" type="ORF">GGX14DRAFT_365840</name>
</gene>
<proteinExistence type="predicted"/>
<sequence>MAQAQGHGEPTQGYQVSGTGIAPTHAGTAGEGDPFSSTTRESSGDTLIDESGRRGRDHARGGRRGRHRRHSSSSSNSSSSRSRSGKKPRLDTSRLGFDPDAAGSSQLTPYKREIFDIIENYSRKPAEVYRRLRTRPGCPQFTETGWKALIQGEYVDFDSVSQALFGYRITNSDRWHQLWSLFASCSRFAFNKRGPEFDTYAEFIKGLFISTDQPHNVIACDKAIRTYLGTTTEYLFDDLHIFQRFQQAYLIPGGIHYRAKDTSGTPGGSGRKRNTGNGEGDLQICRNWNAGRCSFERCRRIHVCNVPGCHKNHPRTQHDSKQ</sequence>
<reference evidence="4" key="1">
    <citation type="submission" date="2023-03" db="EMBL/GenBank/DDBJ databases">
        <title>Massive genome expansion in bonnet fungi (Mycena s.s.) driven by repeated elements and novel gene families across ecological guilds.</title>
        <authorList>
            <consortium name="Lawrence Berkeley National Laboratory"/>
            <person name="Harder C.B."/>
            <person name="Miyauchi S."/>
            <person name="Viragh M."/>
            <person name="Kuo A."/>
            <person name="Thoen E."/>
            <person name="Andreopoulos B."/>
            <person name="Lu D."/>
            <person name="Skrede I."/>
            <person name="Drula E."/>
            <person name="Henrissat B."/>
            <person name="Morin E."/>
            <person name="Kohler A."/>
            <person name="Barry K."/>
            <person name="LaButti K."/>
            <person name="Morin E."/>
            <person name="Salamov A."/>
            <person name="Lipzen A."/>
            <person name="Mereny Z."/>
            <person name="Hegedus B."/>
            <person name="Baldrian P."/>
            <person name="Stursova M."/>
            <person name="Weitz H."/>
            <person name="Taylor A."/>
            <person name="Grigoriev I.V."/>
            <person name="Nagy L.G."/>
            <person name="Martin F."/>
            <person name="Kauserud H."/>
        </authorList>
    </citation>
    <scope>NUCLEOTIDE SEQUENCE</scope>
    <source>
        <strain evidence="4">9144</strain>
    </source>
</reference>
<feature type="zinc finger region" description="C3H1-type" evidence="1">
    <location>
        <begin position="279"/>
        <end position="305"/>
    </location>
</feature>
<feature type="compositionally biased region" description="Low complexity" evidence="2">
    <location>
        <begin position="72"/>
        <end position="82"/>
    </location>
</feature>
<dbReference type="PROSITE" id="PS50103">
    <property type="entry name" value="ZF_C3H1"/>
    <property type="match status" value="1"/>
</dbReference>
<organism evidence="4 5">
    <name type="scientific">Mycena pura</name>
    <dbReference type="NCBI Taxonomy" id="153505"/>
    <lineage>
        <taxon>Eukaryota</taxon>
        <taxon>Fungi</taxon>
        <taxon>Dikarya</taxon>
        <taxon>Basidiomycota</taxon>
        <taxon>Agaricomycotina</taxon>
        <taxon>Agaricomycetes</taxon>
        <taxon>Agaricomycetidae</taxon>
        <taxon>Agaricales</taxon>
        <taxon>Marasmiineae</taxon>
        <taxon>Mycenaceae</taxon>
        <taxon>Mycena</taxon>
    </lineage>
</organism>
<dbReference type="InterPro" id="IPR000571">
    <property type="entry name" value="Znf_CCCH"/>
</dbReference>
<keyword evidence="1" id="KW-0863">Zinc-finger</keyword>
<feature type="domain" description="C3H1-type" evidence="3">
    <location>
        <begin position="279"/>
        <end position="305"/>
    </location>
</feature>
<feature type="region of interest" description="Disordered" evidence="2">
    <location>
        <begin position="1"/>
        <end position="104"/>
    </location>
</feature>
<accession>A0AAD6VEX0</accession>
<feature type="compositionally biased region" description="Basic and acidic residues" evidence="2">
    <location>
        <begin position="50"/>
        <end position="60"/>
    </location>
</feature>
<keyword evidence="1" id="KW-0479">Metal-binding</keyword>